<evidence type="ECO:0000256" key="2">
    <source>
        <dbReference type="SAM" id="SignalP"/>
    </source>
</evidence>
<feature type="compositionally biased region" description="Basic and acidic residues" evidence="1">
    <location>
        <begin position="136"/>
        <end position="151"/>
    </location>
</feature>
<feature type="region of interest" description="Disordered" evidence="1">
    <location>
        <begin position="54"/>
        <end position="77"/>
    </location>
</feature>
<feature type="chain" id="PRO_5019574913" evidence="2">
    <location>
        <begin position="23"/>
        <end position="405"/>
    </location>
</feature>
<dbReference type="OrthoDB" id="1656058at2"/>
<dbReference type="AlphaFoldDB" id="A0A417Z016"/>
<sequence length="405" mass="45594">MYKKVALLVLLFTFVFGTVSFAHSGRTDSRGGHNCSDKSKAKGLCTGYHFHNGGSTSGSSSSGSKSAPKVTRKDKDCSDFSSYDEVVAYWNSKGYSATYDPENLDGWGNTIDDGIPCEPPSGYDKTKINNSPEQIQFKKDQQDSKAGEKEGYSQGLKDGYKGEENKGTTSRGSDAFNSAFATGYDRGYAEGEKRLDSEKSKAYDEGYQLGKKQNNILIPSVFLAHSELKNAFENGFKTAVAEQIEGKKKQYREKGYKDGKVDIYDAPSEKEFIEVYDEGYEKAQKELKDYYIKQGYEAAFTMLEYKEPNLEDKKFKDWYKEGFKSNVEVEKIKEVALKHGRKGDSLIIPEDYKVGKIIYEFYYKQGLTEYKVEKQKNQRTTVSGLGLGALAWLGRRFYVAKKMIG</sequence>
<name>A0A417Z016_9BACI</name>
<feature type="compositionally biased region" description="Polar residues" evidence="1">
    <location>
        <begin position="167"/>
        <end position="176"/>
    </location>
</feature>
<keyword evidence="4" id="KW-1185">Reference proteome</keyword>
<accession>A0A417Z016</accession>
<evidence type="ECO:0000313" key="3">
    <source>
        <dbReference type="EMBL" id="RHW43477.1"/>
    </source>
</evidence>
<protein>
    <submittedName>
        <fullName evidence="3">YHYH domain-containing protein</fullName>
    </submittedName>
</protein>
<dbReference type="InterPro" id="IPR047773">
    <property type="entry name" value="YHYH_dom_bact"/>
</dbReference>
<evidence type="ECO:0000313" key="4">
    <source>
        <dbReference type="Proteomes" id="UP000284416"/>
    </source>
</evidence>
<dbReference type="NCBIfam" id="NF033223">
    <property type="entry name" value="YHYH_alt"/>
    <property type="match status" value="1"/>
</dbReference>
<evidence type="ECO:0000256" key="1">
    <source>
        <dbReference type="SAM" id="MobiDB-lite"/>
    </source>
</evidence>
<organism evidence="3 4">
    <name type="scientific">Neobacillus notoginsengisoli</name>
    <dbReference type="NCBI Taxonomy" id="1578198"/>
    <lineage>
        <taxon>Bacteria</taxon>
        <taxon>Bacillati</taxon>
        <taxon>Bacillota</taxon>
        <taxon>Bacilli</taxon>
        <taxon>Bacillales</taxon>
        <taxon>Bacillaceae</taxon>
        <taxon>Neobacillus</taxon>
    </lineage>
</organism>
<gene>
    <name evidence="3" type="ORF">D1B31_02125</name>
</gene>
<dbReference type="Proteomes" id="UP000284416">
    <property type="component" value="Unassembled WGS sequence"/>
</dbReference>
<feature type="region of interest" description="Disordered" evidence="1">
    <location>
        <begin position="110"/>
        <end position="176"/>
    </location>
</feature>
<keyword evidence="2" id="KW-0732">Signal</keyword>
<reference evidence="3 4" key="1">
    <citation type="journal article" date="2017" name="Int. J. Syst. Evol. Microbiol.">
        <title>Bacillus notoginsengisoli sp. nov., a novel bacterium isolated from the rhizosphere of Panax notoginseng.</title>
        <authorList>
            <person name="Zhang M.Y."/>
            <person name="Cheng J."/>
            <person name="Cai Y."/>
            <person name="Zhang T.Y."/>
            <person name="Wu Y.Y."/>
            <person name="Manikprabhu D."/>
            <person name="Li W.J."/>
            <person name="Zhang Y.X."/>
        </authorList>
    </citation>
    <scope>NUCLEOTIDE SEQUENCE [LARGE SCALE GENOMIC DNA]</scope>
    <source>
        <strain evidence="3 4">JCM 30743</strain>
    </source>
</reference>
<dbReference type="RefSeq" id="WP_118919085.1">
    <property type="nucleotide sequence ID" value="NZ_QWEG01000001.1"/>
</dbReference>
<feature type="signal peptide" evidence="2">
    <location>
        <begin position="1"/>
        <end position="22"/>
    </location>
</feature>
<comment type="caution">
    <text evidence="3">The sequence shown here is derived from an EMBL/GenBank/DDBJ whole genome shotgun (WGS) entry which is preliminary data.</text>
</comment>
<feature type="compositionally biased region" description="Low complexity" evidence="1">
    <location>
        <begin position="54"/>
        <end position="66"/>
    </location>
</feature>
<dbReference type="EMBL" id="QWEG01000001">
    <property type="protein sequence ID" value="RHW43477.1"/>
    <property type="molecule type" value="Genomic_DNA"/>
</dbReference>
<proteinExistence type="predicted"/>